<name>A0AAQ3SMW9_PASNO</name>
<dbReference type="EMBL" id="CP144746">
    <property type="protein sequence ID" value="WVZ57443.1"/>
    <property type="molecule type" value="Genomic_DNA"/>
</dbReference>
<accession>A0AAQ3SMW9</accession>
<dbReference type="CDD" id="cd03185">
    <property type="entry name" value="GST_C_Tau"/>
    <property type="match status" value="1"/>
</dbReference>
<evidence type="ECO:0000259" key="5">
    <source>
        <dbReference type="PROSITE" id="PS50404"/>
    </source>
</evidence>
<dbReference type="GO" id="GO:0005737">
    <property type="term" value="C:cytoplasm"/>
    <property type="evidence" value="ECO:0007669"/>
    <property type="project" value="TreeGrafter"/>
</dbReference>
<dbReference type="SFLD" id="SFLDG01152">
    <property type="entry name" value="Main.3:_Omega-_and_Tau-like"/>
    <property type="match status" value="1"/>
</dbReference>
<evidence type="ECO:0000256" key="2">
    <source>
        <dbReference type="ARBA" id="ARBA00022679"/>
    </source>
</evidence>
<evidence type="ECO:0000256" key="1">
    <source>
        <dbReference type="ARBA" id="ARBA00012452"/>
    </source>
</evidence>
<feature type="domain" description="GST C-terminal" evidence="6">
    <location>
        <begin position="94"/>
        <end position="234"/>
    </location>
</feature>
<evidence type="ECO:0000259" key="6">
    <source>
        <dbReference type="PROSITE" id="PS50405"/>
    </source>
</evidence>
<dbReference type="InterPro" id="IPR010987">
    <property type="entry name" value="Glutathione-S-Trfase_C-like"/>
</dbReference>
<dbReference type="SUPFAM" id="SSF52833">
    <property type="entry name" value="Thioredoxin-like"/>
    <property type="match status" value="1"/>
</dbReference>
<dbReference type="Pfam" id="PF00043">
    <property type="entry name" value="GST_C"/>
    <property type="match status" value="1"/>
</dbReference>
<dbReference type="GO" id="GO:0004364">
    <property type="term" value="F:glutathione transferase activity"/>
    <property type="evidence" value="ECO:0007669"/>
    <property type="project" value="UniProtKB-EC"/>
</dbReference>
<dbReference type="InterPro" id="IPR004045">
    <property type="entry name" value="Glutathione_S-Trfase_N"/>
</dbReference>
<dbReference type="PANTHER" id="PTHR11260:SF501">
    <property type="entry name" value="GLUTATHIONE S-TRANSFERASE"/>
    <property type="match status" value="1"/>
</dbReference>
<dbReference type="GO" id="GO:0006749">
    <property type="term" value="P:glutathione metabolic process"/>
    <property type="evidence" value="ECO:0007669"/>
    <property type="project" value="InterPro"/>
</dbReference>
<dbReference type="PANTHER" id="PTHR11260">
    <property type="entry name" value="GLUTATHIONE S-TRANSFERASE, GST, SUPERFAMILY, GST DOMAIN CONTAINING"/>
    <property type="match status" value="1"/>
</dbReference>
<dbReference type="SFLD" id="SFLDG00358">
    <property type="entry name" value="Main_(cytGST)"/>
    <property type="match status" value="1"/>
</dbReference>
<evidence type="ECO:0000313" key="8">
    <source>
        <dbReference type="Proteomes" id="UP001341281"/>
    </source>
</evidence>
<dbReference type="SUPFAM" id="SSF47616">
    <property type="entry name" value="GST C-terminal domain-like"/>
    <property type="match status" value="1"/>
</dbReference>
<dbReference type="InterPro" id="IPR045074">
    <property type="entry name" value="GST_C_Tau"/>
</dbReference>
<organism evidence="7 8">
    <name type="scientific">Paspalum notatum var. saurae</name>
    <dbReference type="NCBI Taxonomy" id="547442"/>
    <lineage>
        <taxon>Eukaryota</taxon>
        <taxon>Viridiplantae</taxon>
        <taxon>Streptophyta</taxon>
        <taxon>Embryophyta</taxon>
        <taxon>Tracheophyta</taxon>
        <taxon>Spermatophyta</taxon>
        <taxon>Magnoliopsida</taxon>
        <taxon>Liliopsida</taxon>
        <taxon>Poales</taxon>
        <taxon>Poaceae</taxon>
        <taxon>PACMAD clade</taxon>
        <taxon>Panicoideae</taxon>
        <taxon>Andropogonodae</taxon>
        <taxon>Paspaleae</taxon>
        <taxon>Paspalinae</taxon>
        <taxon>Paspalum</taxon>
    </lineage>
</organism>
<comment type="similarity">
    <text evidence="3">Belongs to the GST superfamily. Tau family.</text>
</comment>
<gene>
    <name evidence="7" type="ORF">U9M48_007826</name>
</gene>
<dbReference type="AlphaFoldDB" id="A0AAQ3SMW9"/>
<dbReference type="InterPro" id="IPR045073">
    <property type="entry name" value="Omega/Tau-like"/>
</dbReference>
<dbReference type="InterPro" id="IPR036282">
    <property type="entry name" value="Glutathione-S-Trfase_C_sf"/>
</dbReference>
<proteinExistence type="inferred from homology"/>
<dbReference type="Proteomes" id="UP001341281">
    <property type="component" value="Chromosome 02"/>
</dbReference>
<dbReference type="CDD" id="cd03058">
    <property type="entry name" value="GST_N_Tau"/>
    <property type="match status" value="1"/>
</dbReference>
<dbReference type="InterPro" id="IPR036249">
    <property type="entry name" value="Thioredoxin-like_sf"/>
</dbReference>
<dbReference type="EC" id="2.5.1.18" evidence="1"/>
<dbReference type="Pfam" id="PF02798">
    <property type="entry name" value="GST_N"/>
    <property type="match status" value="1"/>
</dbReference>
<protein>
    <recommendedName>
        <fullName evidence="1">glutathione transferase</fullName>
        <ecNumber evidence="1">2.5.1.18</ecNumber>
    </recommendedName>
</protein>
<feature type="domain" description="GST N-terminal" evidence="5">
    <location>
        <begin position="7"/>
        <end position="86"/>
    </location>
</feature>
<comment type="catalytic activity">
    <reaction evidence="4">
        <text>RX + glutathione = an S-substituted glutathione + a halide anion + H(+)</text>
        <dbReference type="Rhea" id="RHEA:16437"/>
        <dbReference type="ChEBI" id="CHEBI:15378"/>
        <dbReference type="ChEBI" id="CHEBI:16042"/>
        <dbReference type="ChEBI" id="CHEBI:17792"/>
        <dbReference type="ChEBI" id="CHEBI:57925"/>
        <dbReference type="ChEBI" id="CHEBI:90779"/>
        <dbReference type="EC" id="2.5.1.18"/>
    </reaction>
</comment>
<dbReference type="FunFam" id="3.40.30.10:FF:000044">
    <property type="entry name" value="Glutathione S-transferase GSTU6"/>
    <property type="match status" value="1"/>
</dbReference>
<dbReference type="Gene3D" id="3.40.30.10">
    <property type="entry name" value="Glutaredoxin"/>
    <property type="match status" value="1"/>
</dbReference>
<dbReference type="InterPro" id="IPR004046">
    <property type="entry name" value="GST_C"/>
</dbReference>
<sequence>MAGEKGEQLKLVGQWGSAFVTRVKLALELKGLNYESVEEDLRNKSELLLRSNPVHNAVPVLIHSGNPICESQIILQYIDEAFAGVGGTPLLPADPYQRSVARFWAAYIEDKLVVPWDRVFRARTDEERNEALRQMSAAVEALEGGLEDCSKGKRFFGGDSVGYVDVVLGGAASYAKAHEPLFGAKLFDAARTPRLAAWLERFCELDAARAVLQDVNRVVQYGRMLIAKNSARPSNN</sequence>
<evidence type="ECO:0000256" key="3">
    <source>
        <dbReference type="ARBA" id="ARBA00025743"/>
    </source>
</evidence>
<evidence type="ECO:0000313" key="7">
    <source>
        <dbReference type="EMBL" id="WVZ57443.1"/>
    </source>
</evidence>
<keyword evidence="8" id="KW-1185">Reference proteome</keyword>
<dbReference type="InterPro" id="IPR040079">
    <property type="entry name" value="Glutathione_S-Trfase"/>
</dbReference>
<dbReference type="FunFam" id="1.20.1050.10:FF:000023">
    <property type="entry name" value="Probable glutathione S-transferase GSTU6"/>
    <property type="match status" value="1"/>
</dbReference>
<evidence type="ECO:0000256" key="4">
    <source>
        <dbReference type="ARBA" id="ARBA00047960"/>
    </source>
</evidence>
<dbReference type="SFLD" id="SFLDS00019">
    <property type="entry name" value="Glutathione_Transferase_(cytos"/>
    <property type="match status" value="1"/>
</dbReference>
<dbReference type="PROSITE" id="PS50404">
    <property type="entry name" value="GST_NTER"/>
    <property type="match status" value="1"/>
</dbReference>
<reference evidence="7 8" key="1">
    <citation type="submission" date="2024-02" db="EMBL/GenBank/DDBJ databases">
        <title>High-quality chromosome-scale genome assembly of Pensacola bahiagrass (Paspalum notatum Flugge var. saurae).</title>
        <authorList>
            <person name="Vega J.M."/>
            <person name="Podio M."/>
            <person name="Orjuela J."/>
            <person name="Siena L.A."/>
            <person name="Pessino S.C."/>
            <person name="Combes M.C."/>
            <person name="Mariac C."/>
            <person name="Albertini E."/>
            <person name="Pupilli F."/>
            <person name="Ortiz J.P.A."/>
            <person name="Leblanc O."/>
        </authorList>
    </citation>
    <scope>NUCLEOTIDE SEQUENCE [LARGE SCALE GENOMIC DNA]</scope>
    <source>
        <strain evidence="7">R1</strain>
        <tissue evidence="7">Leaf</tissue>
    </source>
</reference>
<dbReference type="Gene3D" id="1.20.1050.10">
    <property type="match status" value="1"/>
</dbReference>
<dbReference type="PROSITE" id="PS50405">
    <property type="entry name" value="GST_CTER"/>
    <property type="match status" value="1"/>
</dbReference>
<keyword evidence="2" id="KW-0808">Transferase</keyword>